<organism evidence="5 6">
    <name type="scientific">Nannocystis punicea</name>
    <dbReference type="NCBI Taxonomy" id="2995304"/>
    <lineage>
        <taxon>Bacteria</taxon>
        <taxon>Pseudomonadati</taxon>
        <taxon>Myxococcota</taxon>
        <taxon>Polyangia</taxon>
        <taxon>Nannocystales</taxon>
        <taxon>Nannocystaceae</taxon>
        <taxon>Nannocystis</taxon>
    </lineage>
</organism>
<keyword evidence="6" id="KW-1185">Reference proteome</keyword>
<dbReference type="InterPro" id="IPR011936">
    <property type="entry name" value="Myxo_disulph_rpt"/>
</dbReference>
<dbReference type="EMBL" id="CP114040">
    <property type="protein sequence ID" value="WAS92707.1"/>
    <property type="molecule type" value="Genomic_DNA"/>
</dbReference>
<dbReference type="PROSITE" id="PS50012">
    <property type="entry name" value="RCC1_3"/>
    <property type="match status" value="5"/>
</dbReference>
<protein>
    <submittedName>
        <fullName evidence="5">DUF4215 domain-containing protein</fullName>
    </submittedName>
</protein>
<accession>A0ABY7H0H5</accession>
<dbReference type="Pfam" id="PF13948">
    <property type="entry name" value="DUF4215"/>
    <property type="match status" value="1"/>
</dbReference>
<keyword evidence="2" id="KW-0677">Repeat</keyword>
<dbReference type="InterPro" id="IPR051553">
    <property type="entry name" value="Ran_GTPase-activating"/>
</dbReference>
<evidence type="ECO:0000256" key="1">
    <source>
        <dbReference type="ARBA" id="ARBA00022729"/>
    </source>
</evidence>
<evidence type="ECO:0000313" key="5">
    <source>
        <dbReference type="EMBL" id="WAS92707.1"/>
    </source>
</evidence>
<evidence type="ECO:0000256" key="3">
    <source>
        <dbReference type="ARBA" id="ARBA00023157"/>
    </source>
</evidence>
<reference evidence="5" key="1">
    <citation type="submission" date="2022-11" db="EMBL/GenBank/DDBJ databases">
        <title>Minimal conservation of predation-associated metabolite biosynthetic gene clusters underscores biosynthetic potential of Myxococcota including descriptions for ten novel species: Archangium lansinium sp. nov., Myxococcus landrumus sp. nov., Nannocystis bai.</title>
        <authorList>
            <person name="Ahearne A."/>
            <person name="Stevens C."/>
            <person name="Dowd S."/>
        </authorList>
    </citation>
    <scope>NUCLEOTIDE SEQUENCE</scope>
    <source>
        <strain evidence="5">Fl3</strain>
    </source>
</reference>
<evidence type="ECO:0000256" key="2">
    <source>
        <dbReference type="ARBA" id="ARBA00022737"/>
    </source>
</evidence>
<dbReference type="RefSeq" id="WP_269035064.1">
    <property type="nucleotide sequence ID" value="NZ_CP114040.1"/>
</dbReference>
<proteinExistence type="predicted"/>
<dbReference type="PANTHER" id="PTHR45982">
    <property type="entry name" value="REGULATOR OF CHROMOSOME CONDENSATION"/>
    <property type="match status" value="1"/>
</dbReference>
<feature type="compositionally biased region" description="Low complexity" evidence="4">
    <location>
        <begin position="54"/>
        <end position="82"/>
    </location>
</feature>
<dbReference type="Pfam" id="PF13540">
    <property type="entry name" value="RCC1_2"/>
    <property type="match status" value="6"/>
</dbReference>
<keyword evidence="3" id="KW-1015">Disulfide bond</keyword>
<dbReference type="SUPFAM" id="SSF50985">
    <property type="entry name" value="RCC1/BLIP-II"/>
    <property type="match status" value="2"/>
</dbReference>
<evidence type="ECO:0000256" key="4">
    <source>
        <dbReference type="SAM" id="MobiDB-lite"/>
    </source>
</evidence>
<dbReference type="Gene3D" id="2.130.10.30">
    <property type="entry name" value="Regulator of chromosome condensation 1/beta-lactamase-inhibitor protein II"/>
    <property type="match status" value="2"/>
</dbReference>
<dbReference type="Proteomes" id="UP001164459">
    <property type="component" value="Chromosome"/>
</dbReference>
<feature type="compositionally biased region" description="Polar residues" evidence="4">
    <location>
        <begin position="43"/>
        <end position="53"/>
    </location>
</feature>
<feature type="region of interest" description="Disordered" evidence="4">
    <location>
        <begin position="43"/>
        <end position="82"/>
    </location>
</feature>
<sequence length="600" mass="61294">MGLYSLLPCCPRSGRRRFRPPGPYLAFTAALLGLGCSADLTASPTESTSSNGEASLTGTTTANTSSTTTTTTTSASDASSGPTAGLEAICGNGIVEGDEQCDDADQDDGDACTNACRLAFCGDGVLHAGEGCDDGNSDDLDGCSNACVPATCGDGVVQLGEDCDEEAQTASCEANCMKPACGDGVLNLVAGEECDDGGREADDACSPECKNAEVEDLAVGAQHTCIVLKGGTLRCWGQNEFGTLANGDTEDLGDDPGELPVANVNAGGRVVQVSAGANHHCALLETGSVYCCGQGVLGALGYGDSADRCGPTAEFPPKEVIGGAIRIAAGGYHTCVILTGKKVRCWGYGALGQLGVDNVYSQSAPKDDVPGITGARRLALGTRHSCALLEDDTVRCWGYNTQGELGQGHASKGEMPPPAVPLGGPVQAIAAGAFHNCALMMGGTVRCWGDNSVGQLGNGTLNEDIGDEPGEIELIEDVDLGGDAAKEIAAGFGHTCALLEGGGVKCWGVADEGTLGYAKSGKFPNPGEFVALGGPARMLRSSSGYWDFGTLGRSTCAVLMDNTLRCWGRNTKGQLGYGHRNNIGDDETPDDEMFAGPVRF</sequence>
<feature type="compositionally biased region" description="Acidic residues" evidence="4">
    <location>
        <begin position="584"/>
        <end position="593"/>
    </location>
</feature>
<dbReference type="NCBIfam" id="TIGR02232">
    <property type="entry name" value="myxo_disulf_rpt"/>
    <property type="match status" value="3"/>
</dbReference>
<evidence type="ECO:0000313" key="6">
    <source>
        <dbReference type="Proteomes" id="UP001164459"/>
    </source>
</evidence>
<dbReference type="InterPro" id="IPR000408">
    <property type="entry name" value="Reg_chr_condens"/>
</dbReference>
<dbReference type="PRINTS" id="PR00633">
    <property type="entry name" value="RCCNDNSATION"/>
</dbReference>
<name>A0ABY7H0H5_9BACT</name>
<dbReference type="PANTHER" id="PTHR45982:SF1">
    <property type="entry name" value="REGULATOR OF CHROMOSOME CONDENSATION"/>
    <property type="match status" value="1"/>
</dbReference>
<feature type="region of interest" description="Disordered" evidence="4">
    <location>
        <begin position="580"/>
        <end position="600"/>
    </location>
</feature>
<dbReference type="InterPro" id="IPR009091">
    <property type="entry name" value="RCC1/BLIP-II"/>
</dbReference>
<keyword evidence="1" id="KW-0732">Signal</keyword>
<gene>
    <name evidence="5" type="ORF">O0S08_41545</name>
</gene>